<dbReference type="PROSITE" id="PS00284">
    <property type="entry name" value="SERPIN"/>
    <property type="match status" value="1"/>
</dbReference>
<dbReference type="SMART" id="SM00093">
    <property type="entry name" value="SERPIN"/>
    <property type="match status" value="1"/>
</dbReference>
<keyword evidence="5" id="KW-1185">Reference proteome</keyword>
<organism evidence="4 5">
    <name type="scientific">Alligator mississippiensis</name>
    <name type="common">American alligator</name>
    <dbReference type="NCBI Taxonomy" id="8496"/>
    <lineage>
        <taxon>Eukaryota</taxon>
        <taxon>Metazoa</taxon>
        <taxon>Chordata</taxon>
        <taxon>Craniata</taxon>
        <taxon>Vertebrata</taxon>
        <taxon>Euteleostomi</taxon>
        <taxon>Archelosauria</taxon>
        <taxon>Archosauria</taxon>
        <taxon>Crocodylia</taxon>
        <taxon>Alligatoridae</taxon>
        <taxon>Alligatorinae</taxon>
        <taxon>Alligator</taxon>
    </lineage>
</organism>
<dbReference type="GO" id="GO:0005615">
    <property type="term" value="C:extracellular space"/>
    <property type="evidence" value="ECO:0007669"/>
    <property type="project" value="InterPro"/>
</dbReference>
<dbReference type="PANTHER" id="PTHR11461">
    <property type="entry name" value="SERINE PROTEASE INHIBITOR, SERPIN"/>
    <property type="match status" value="1"/>
</dbReference>
<evidence type="ECO:0000259" key="3">
    <source>
        <dbReference type="SMART" id="SM00093"/>
    </source>
</evidence>
<feature type="region of interest" description="Disordered" evidence="2">
    <location>
        <begin position="15"/>
        <end position="45"/>
    </location>
</feature>
<protein>
    <recommendedName>
        <fullName evidence="3">Serpin domain-containing protein</fullName>
    </recommendedName>
</protein>
<dbReference type="AlphaFoldDB" id="A0A151MNV8"/>
<proteinExistence type="inferred from homology"/>
<gene>
    <name evidence="4" type="ORF">Y1Q_0002031</name>
</gene>
<dbReference type="Gene3D" id="2.30.39.10">
    <property type="entry name" value="Alpha-1-antitrypsin, domain 1"/>
    <property type="match status" value="1"/>
</dbReference>
<dbReference type="InterPro" id="IPR042178">
    <property type="entry name" value="Serpin_sf_1"/>
</dbReference>
<dbReference type="InterPro" id="IPR000215">
    <property type="entry name" value="Serpin_fam"/>
</dbReference>
<dbReference type="InterPro" id="IPR036186">
    <property type="entry name" value="Serpin_sf"/>
</dbReference>
<evidence type="ECO:0000313" key="5">
    <source>
        <dbReference type="Proteomes" id="UP000050525"/>
    </source>
</evidence>
<dbReference type="eggNOG" id="KOG2392">
    <property type="taxonomic scope" value="Eukaryota"/>
</dbReference>
<dbReference type="Pfam" id="PF00079">
    <property type="entry name" value="Serpin"/>
    <property type="match status" value="1"/>
</dbReference>
<dbReference type="InterPro" id="IPR023796">
    <property type="entry name" value="Serpin_dom"/>
</dbReference>
<dbReference type="EMBL" id="AKHW03005656">
    <property type="protein sequence ID" value="KYO26231.1"/>
    <property type="molecule type" value="Genomic_DNA"/>
</dbReference>
<evidence type="ECO:0000256" key="2">
    <source>
        <dbReference type="SAM" id="MobiDB-lite"/>
    </source>
</evidence>
<dbReference type="GO" id="GO:0004867">
    <property type="term" value="F:serine-type endopeptidase inhibitor activity"/>
    <property type="evidence" value="ECO:0007669"/>
    <property type="project" value="InterPro"/>
</dbReference>
<name>A0A151MNV8_ALLMI</name>
<dbReference type="FunFam" id="2.30.39.10:FF:000001">
    <property type="entry name" value="Serpin family B member 2"/>
    <property type="match status" value="1"/>
</dbReference>
<dbReference type="Gene3D" id="3.30.497.10">
    <property type="entry name" value="Antithrombin, subunit I, domain 2"/>
    <property type="match status" value="1"/>
</dbReference>
<evidence type="ECO:0000313" key="4">
    <source>
        <dbReference type="EMBL" id="KYO26231.1"/>
    </source>
</evidence>
<feature type="domain" description="Serpin" evidence="3">
    <location>
        <begin position="11"/>
        <end position="348"/>
    </location>
</feature>
<evidence type="ECO:0000256" key="1">
    <source>
        <dbReference type="ARBA" id="ARBA00006426"/>
    </source>
</evidence>
<comment type="similarity">
    <text evidence="1">Belongs to the serpin family. Ov-serpin subfamily.</text>
</comment>
<dbReference type="STRING" id="8496.A0A151MNV8"/>
<sequence length="348" mass="39248">MLQALHFNEVFSFASGSTEKPGSSEAMPQCEEDGGVHSHSRHSAINKPTTDYSLSIANRLYGANSFHFLQQYLRCTETLYHAELEVVDFSSALEETRRKINSWVENQTNGKIQELFPPDSISHDAALVLVNAIYFKGNWTVKFKKGNTKETVFRLNKNETKNVQMMFQNGIYNLAIIEEPQVDMLELPYGKTEELSMLIFLPKDIKDNSTGLEQLESAFTYTKLEEWTSLAKKNKQNVDVYLPRFKIEENYDLENVLKAMGMLDLFDHLKADLSGMSGEPNLIVSKVIHKSYVDINEEGTEATGATGGVAVPVSMPIPHEFKANHPFLFFIKDNVPNSILFCGRCASP</sequence>
<dbReference type="Proteomes" id="UP000050525">
    <property type="component" value="Unassembled WGS sequence"/>
</dbReference>
<dbReference type="CDD" id="cd19956">
    <property type="entry name" value="serpinB"/>
    <property type="match status" value="1"/>
</dbReference>
<dbReference type="PANTHER" id="PTHR11461:SF199">
    <property type="entry name" value="SERPIN B11"/>
    <property type="match status" value="1"/>
</dbReference>
<dbReference type="InterPro" id="IPR023795">
    <property type="entry name" value="Serpin_CS"/>
</dbReference>
<dbReference type="InterPro" id="IPR042185">
    <property type="entry name" value="Serpin_sf_2"/>
</dbReference>
<accession>A0A151MNV8</accession>
<dbReference type="SUPFAM" id="SSF56574">
    <property type="entry name" value="Serpins"/>
    <property type="match status" value="1"/>
</dbReference>
<reference evidence="4 5" key="1">
    <citation type="journal article" date="2012" name="Genome Biol.">
        <title>Sequencing three crocodilian genomes to illuminate the evolution of archosaurs and amniotes.</title>
        <authorList>
            <person name="St John J.A."/>
            <person name="Braun E.L."/>
            <person name="Isberg S.R."/>
            <person name="Miles L.G."/>
            <person name="Chong A.Y."/>
            <person name="Gongora J."/>
            <person name="Dalzell P."/>
            <person name="Moran C."/>
            <person name="Bed'hom B."/>
            <person name="Abzhanov A."/>
            <person name="Burgess S.C."/>
            <person name="Cooksey A.M."/>
            <person name="Castoe T.A."/>
            <person name="Crawford N.G."/>
            <person name="Densmore L.D."/>
            <person name="Drew J.C."/>
            <person name="Edwards S.V."/>
            <person name="Faircloth B.C."/>
            <person name="Fujita M.K."/>
            <person name="Greenwold M.J."/>
            <person name="Hoffmann F.G."/>
            <person name="Howard J.M."/>
            <person name="Iguchi T."/>
            <person name="Janes D.E."/>
            <person name="Khan S.Y."/>
            <person name="Kohno S."/>
            <person name="de Koning A.J."/>
            <person name="Lance S.L."/>
            <person name="McCarthy F.M."/>
            <person name="McCormack J.E."/>
            <person name="Merchant M.E."/>
            <person name="Peterson D.G."/>
            <person name="Pollock D.D."/>
            <person name="Pourmand N."/>
            <person name="Raney B.J."/>
            <person name="Roessler K.A."/>
            <person name="Sanford J.R."/>
            <person name="Sawyer R.H."/>
            <person name="Schmidt C.J."/>
            <person name="Triplett E.W."/>
            <person name="Tuberville T.D."/>
            <person name="Venegas-Anaya M."/>
            <person name="Howard J.T."/>
            <person name="Jarvis E.D."/>
            <person name="Guillette L.J.Jr."/>
            <person name="Glenn T.C."/>
            <person name="Green R.E."/>
            <person name="Ray D.A."/>
        </authorList>
    </citation>
    <scope>NUCLEOTIDE SEQUENCE [LARGE SCALE GENOMIC DNA]</scope>
    <source>
        <strain evidence="4">KSC_2009_1</strain>
    </source>
</reference>
<comment type="caution">
    <text evidence="4">The sequence shown here is derived from an EMBL/GenBank/DDBJ whole genome shotgun (WGS) entry which is preliminary data.</text>
</comment>